<feature type="domain" description="DUF7007" evidence="1">
    <location>
        <begin position="97"/>
        <end position="209"/>
    </location>
</feature>
<keyword evidence="3" id="KW-1185">Reference proteome</keyword>
<dbReference type="Proteomes" id="UP001595378">
    <property type="component" value="Unassembled WGS sequence"/>
</dbReference>
<comment type="caution">
    <text evidence="2">The sequence shown here is derived from an EMBL/GenBank/DDBJ whole genome shotgun (WGS) entry which is preliminary data.</text>
</comment>
<evidence type="ECO:0000313" key="3">
    <source>
        <dbReference type="Proteomes" id="UP001595378"/>
    </source>
</evidence>
<sequence>MSGAAAIEAVYGRTADGHLAARLGDNAYLAVPVSEGLRIKNAWRLGQPIAEWTQAQFYGGMGTVPDEAAFRAHVEELVQHRREVHALGRTHEPGNGVWTPWEWSQGAEVYAEGVVFHSTAGHGGFNLDDTRNATMPAILRIESGWYEEDCDWALVAFGFPELFTAYERRIAEKTLRDTFPERWEAIHGRALAPGESFMNDRRLFEVAHAQDWIVVSAIRSDVRPGFVECIATLGGDRAGSRRCYLVPAGEYRCEPHGFVIDEARHDIWDGPTAFAA</sequence>
<reference evidence="3" key="1">
    <citation type="journal article" date="2019" name="Int. J. Syst. Evol. Microbiol.">
        <title>The Global Catalogue of Microorganisms (GCM) 10K type strain sequencing project: providing services to taxonomists for standard genome sequencing and annotation.</title>
        <authorList>
            <consortium name="The Broad Institute Genomics Platform"/>
            <consortium name="The Broad Institute Genome Sequencing Center for Infectious Disease"/>
            <person name="Wu L."/>
            <person name="Ma J."/>
        </authorList>
    </citation>
    <scope>NUCLEOTIDE SEQUENCE [LARGE SCALE GENOMIC DNA]</scope>
    <source>
        <strain evidence="3">KCTC 52606</strain>
    </source>
</reference>
<dbReference type="RefSeq" id="WP_336919297.1">
    <property type="nucleotide sequence ID" value="NZ_JBANRN010000009.1"/>
</dbReference>
<proteinExistence type="predicted"/>
<evidence type="ECO:0000313" key="2">
    <source>
        <dbReference type="EMBL" id="MFC3101381.1"/>
    </source>
</evidence>
<protein>
    <submittedName>
        <fullName evidence="2">DUF7007 domain-containing protein</fullName>
    </submittedName>
</protein>
<evidence type="ECO:0000259" key="1">
    <source>
        <dbReference type="Pfam" id="PF22653"/>
    </source>
</evidence>
<accession>A0ABV7EHM4</accession>
<dbReference type="InterPro" id="IPR054276">
    <property type="entry name" value="DUF7007"/>
</dbReference>
<gene>
    <name evidence="2" type="ORF">ACFODK_10835</name>
</gene>
<organism evidence="2 3">
    <name type="scientific">Alteraurantiacibacter lauratis</name>
    <dbReference type="NCBI Taxonomy" id="2054627"/>
    <lineage>
        <taxon>Bacteria</taxon>
        <taxon>Pseudomonadati</taxon>
        <taxon>Pseudomonadota</taxon>
        <taxon>Alphaproteobacteria</taxon>
        <taxon>Sphingomonadales</taxon>
        <taxon>Erythrobacteraceae</taxon>
        <taxon>Alteraurantiacibacter</taxon>
    </lineage>
</organism>
<name>A0ABV7EHM4_9SPHN</name>
<dbReference type="Pfam" id="PF22653">
    <property type="entry name" value="DUF7007"/>
    <property type="match status" value="1"/>
</dbReference>
<dbReference type="EMBL" id="JBHRSU010000032">
    <property type="protein sequence ID" value="MFC3101381.1"/>
    <property type="molecule type" value="Genomic_DNA"/>
</dbReference>